<gene>
    <name evidence="1" type="ORF">PIB30_006118</name>
</gene>
<evidence type="ECO:0000313" key="2">
    <source>
        <dbReference type="Proteomes" id="UP001341840"/>
    </source>
</evidence>
<organism evidence="1 2">
    <name type="scientific">Stylosanthes scabra</name>
    <dbReference type="NCBI Taxonomy" id="79078"/>
    <lineage>
        <taxon>Eukaryota</taxon>
        <taxon>Viridiplantae</taxon>
        <taxon>Streptophyta</taxon>
        <taxon>Embryophyta</taxon>
        <taxon>Tracheophyta</taxon>
        <taxon>Spermatophyta</taxon>
        <taxon>Magnoliopsida</taxon>
        <taxon>eudicotyledons</taxon>
        <taxon>Gunneridae</taxon>
        <taxon>Pentapetalae</taxon>
        <taxon>rosids</taxon>
        <taxon>fabids</taxon>
        <taxon>Fabales</taxon>
        <taxon>Fabaceae</taxon>
        <taxon>Papilionoideae</taxon>
        <taxon>50 kb inversion clade</taxon>
        <taxon>dalbergioids sensu lato</taxon>
        <taxon>Dalbergieae</taxon>
        <taxon>Pterocarpus clade</taxon>
        <taxon>Stylosanthes</taxon>
    </lineage>
</organism>
<keyword evidence="2" id="KW-1185">Reference proteome</keyword>
<sequence>MCFNSSSGNDIRALLTRKESARTCVITFGLDLDGTFRFDANSVSFHPICLLPRPAPLSSSIFKLSLPCRSPPRKTQRRQRLQSRSNRVLEDLRVYCNSAPLEDAIVGMVASTGMNC</sequence>
<dbReference type="EMBL" id="JASCZI010181255">
    <property type="protein sequence ID" value="MED6180001.1"/>
    <property type="molecule type" value="Genomic_DNA"/>
</dbReference>
<accession>A0ABU6W2B5</accession>
<protein>
    <submittedName>
        <fullName evidence="1">Uncharacterized protein</fullName>
    </submittedName>
</protein>
<proteinExistence type="predicted"/>
<evidence type="ECO:0000313" key="1">
    <source>
        <dbReference type="EMBL" id="MED6180001.1"/>
    </source>
</evidence>
<name>A0ABU6W2B5_9FABA</name>
<dbReference type="Proteomes" id="UP001341840">
    <property type="component" value="Unassembled WGS sequence"/>
</dbReference>
<reference evidence="1 2" key="1">
    <citation type="journal article" date="2023" name="Plants (Basel)">
        <title>Bridging the Gap: Combining Genomics and Transcriptomics Approaches to Understand Stylosanthes scabra, an Orphan Legume from the Brazilian Caatinga.</title>
        <authorList>
            <person name="Ferreira-Neto J.R.C."/>
            <person name="da Silva M.D."/>
            <person name="Binneck E."/>
            <person name="de Melo N.F."/>
            <person name="da Silva R.H."/>
            <person name="de Melo A.L.T.M."/>
            <person name="Pandolfi V."/>
            <person name="Bustamante F.O."/>
            <person name="Brasileiro-Vidal A.C."/>
            <person name="Benko-Iseppon A.M."/>
        </authorList>
    </citation>
    <scope>NUCLEOTIDE SEQUENCE [LARGE SCALE GENOMIC DNA]</scope>
    <source>
        <tissue evidence="1">Leaves</tissue>
    </source>
</reference>
<comment type="caution">
    <text evidence="1">The sequence shown here is derived from an EMBL/GenBank/DDBJ whole genome shotgun (WGS) entry which is preliminary data.</text>
</comment>